<dbReference type="EMBL" id="UAWN01000005">
    <property type="protein sequence ID" value="SQC09447.1"/>
    <property type="molecule type" value="Genomic_DNA"/>
</dbReference>
<dbReference type="Pfam" id="PF02518">
    <property type="entry name" value="HATPase_c"/>
    <property type="match status" value="1"/>
</dbReference>
<dbReference type="AlphaFoldDB" id="A0A2X3C5Y9"/>
<keyword evidence="9 11" id="KW-0472">Membrane</keyword>
<keyword evidence="3" id="KW-0597">Phosphoprotein</keyword>
<dbReference type="Pfam" id="PF05231">
    <property type="entry name" value="MASE1"/>
    <property type="match status" value="1"/>
</dbReference>
<dbReference type="InterPro" id="IPR005467">
    <property type="entry name" value="His_kinase_dom"/>
</dbReference>
<dbReference type="SMART" id="SM00387">
    <property type="entry name" value="HATPase_c"/>
    <property type="match status" value="1"/>
</dbReference>
<keyword evidence="2" id="KW-1003">Cell membrane</keyword>
<evidence type="ECO:0000313" key="13">
    <source>
        <dbReference type="EMBL" id="SQC09447.1"/>
    </source>
</evidence>
<evidence type="ECO:0000256" key="11">
    <source>
        <dbReference type="SAM" id="Phobius"/>
    </source>
</evidence>
<feature type="transmembrane region" description="Helical" evidence="11">
    <location>
        <begin position="73"/>
        <end position="101"/>
    </location>
</feature>
<feature type="transmembrane region" description="Helical" evidence="11">
    <location>
        <begin position="44"/>
        <end position="61"/>
    </location>
</feature>
<dbReference type="PANTHER" id="PTHR24421:SF58">
    <property type="entry name" value="SIGNAL TRANSDUCTION HISTIDINE-PROTEIN KINASE_PHOSPHATASE UHPB"/>
    <property type="match status" value="1"/>
</dbReference>
<accession>A0A2X3C5Y9</accession>
<dbReference type="CDD" id="cd16917">
    <property type="entry name" value="HATPase_UhpB-NarQ-NarX-like"/>
    <property type="match status" value="1"/>
</dbReference>
<dbReference type="Gene3D" id="3.30.565.10">
    <property type="entry name" value="Histidine kinase-like ATPase, C-terminal domain"/>
    <property type="match status" value="1"/>
</dbReference>
<keyword evidence="6 13" id="KW-0418">Kinase</keyword>
<evidence type="ECO:0000259" key="12">
    <source>
        <dbReference type="PROSITE" id="PS50109"/>
    </source>
</evidence>
<feature type="coiled-coil region" evidence="10">
    <location>
        <begin position="131"/>
        <end position="158"/>
    </location>
</feature>
<protein>
    <submittedName>
        <fullName evidence="13">Integral membrane sensor signal transduction histidine kinase</fullName>
        <ecNumber evidence="13">2.7.13.3</ecNumber>
    </submittedName>
</protein>
<dbReference type="GO" id="GO:0000155">
    <property type="term" value="F:phosphorelay sensor kinase activity"/>
    <property type="evidence" value="ECO:0007669"/>
    <property type="project" value="InterPro"/>
</dbReference>
<dbReference type="EC" id="2.7.13.3" evidence="13"/>
<evidence type="ECO:0000256" key="2">
    <source>
        <dbReference type="ARBA" id="ARBA00022475"/>
    </source>
</evidence>
<comment type="subcellular location">
    <subcellularLocation>
        <location evidence="1">Cell membrane</location>
        <topology evidence="1">Multi-pass membrane protein</topology>
    </subcellularLocation>
</comment>
<evidence type="ECO:0000256" key="5">
    <source>
        <dbReference type="ARBA" id="ARBA00022692"/>
    </source>
</evidence>
<dbReference type="GO" id="GO:0046983">
    <property type="term" value="F:protein dimerization activity"/>
    <property type="evidence" value="ECO:0007669"/>
    <property type="project" value="InterPro"/>
</dbReference>
<organism evidence="13 14">
    <name type="scientific">Klebsiella pneumoniae</name>
    <dbReference type="NCBI Taxonomy" id="573"/>
    <lineage>
        <taxon>Bacteria</taxon>
        <taxon>Pseudomonadati</taxon>
        <taxon>Pseudomonadota</taxon>
        <taxon>Gammaproteobacteria</taxon>
        <taxon>Enterobacterales</taxon>
        <taxon>Enterobacteriaceae</taxon>
        <taxon>Klebsiella/Raoultella group</taxon>
        <taxon>Klebsiella</taxon>
        <taxon>Klebsiella pneumoniae complex</taxon>
    </lineage>
</organism>
<evidence type="ECO:0000313" key="14">
    <source>
        <dbReference type="Proteomes" id="UP000251088"/>
    </source>
</evidence>
<evidence type="ECO:0000256" key="9">
    <source>
        <dbReference type="ARBA" id="ARBA00023136"/>
    </source>
</evidence>
<evidence type="ECO:0000256" key="8">
    <source>
        <dbReference type="ARBA" id="ARBA00023012"/>
    </source>
</evidence>
<dbReference type="InterPro" id="IPR036890">
    <property type="entry name" value="HATPase_C_sf"/>
</dbReference>
<dbReference type="SUPFAM" id="SSF55874">
    <property type="entry name" value="ATPase domain of HSP90 chaperone/DNA topoisomerase II/histidine kinase"/>
    <property type="match status" value="1"/>
</dbReference>
<evidence type="ECO:0000256" key="3">
    <source>
        <dbReference type="ARBA" id="ARBA00022553"/>
    </source>
</evidence>
<feature type="domain" description="Histidine kinase" evidence="12">
    <location>
        <begin position="169"/>
        <end position="357"/>
    </location>
</feature>
<keyword evidence="7 11" id="KW-1133">Transmembrane helix</keyword>
<evidence type="ECO:0000256" key="7">
    <source>
        <dbReference type="ARBA" id="ARBA00022989"/>
    </source>
</evidence>
<dbReference type="InterPro" id="IPR003594">
    <property type="entry name" value="HATPase_dom"/>
</dbReference>
<name>A0A2X3C5Y9_KLEPN</name>
<gene>
    <name evidence="13" type="primary">degS_1</name>
    <name evidence="13" type="ORF">NCTC9128_01411</name>
</gene>
<dbReference type="InterPro" id="IPR050482">
    <property type="entry name" value="Sensor_HK_TwoCompSys"/>
</dbReference>
<dbReference type="InterPro" id="IPR007895">
    <property type="entry name" value="MASE1"/>
</dbReference>
<sequence length="358" mass="39972">MTLTGGLTLAPTCLVFWHYLTSTVWRPLGPALVAQPVNWRGRHLIWYLLLFTISLWLQLGLPAELSRFTPFCLALPIIALAWHYGWQGALIATLMNAIALIASQTWHDHPVDLLLSLLAQSLTGLLLGAGIQRLRELNQSLQSELARNRRLAERLLETEESVRRDVARELHDDIGQTITAIRTQAGIVQRLAPDNASVRQSGQLIEQLSLGVYDSVRRLLGRLRPRQLDDLPLEQAVRSLMREMELEDRGIVSHLDWRINEAGLSENQRVTLFRVCQEGLNNIVKHASASAVTLQGWQQDERLMLVLEDDGCGLPPGSNLQGFGLTGMRERVTALGGTLTISCTHGTRVCVNLPLRYA</sequence>
<dbReference type="GO" id="GO:0005886">
    <property type="term" value="C:plasma membrane"/>
    <property type="evidence" value="ECO:0007669"/>
    <property type="project" value="UniProtKB-SubCell"/>
</dbReference>
<keyword evidence="5 11" id="KW-0812">Transmembrane</keyword>
<evidence type="ECO:0000256" key="10">
    <source>
        <dbReference type="SAM" id="Coils"/>
    </source>
</evidence>
<dbReference type="InterPro" id="IPR011712">
    <property type="entry name" value="Sig_transdc_His_kin_sub3_dim/P"/>
</dbReference>
<proteinExistence type="predicted"/>
<dbReference type="Pfam" id="PF07730">
    <property type="entry name" value="HisKA_3"/>
    <property type="match status" value="1"/>
</dbReference>
<evidence type="ECO:0000256" key="1">
    <source>
        <dbReference type="ARBA" id="ARBA00004651"/>
    </source>
</evidence>
<keyword evidence="4 13" id="KW-0808">Transferase</keyword>
<keyword evidence="8" id="KW-0902">Two-component regulatory system</keyword>
<dbReference type="NCBIfam" id="NF008649">
    <property type="entry name" value="PRK11644.1"/>
    <property type="match status" value="1"/>
</dbReference>
<keyword evidence="10" id="KW-0175">Coiled coil</keyword>
<evidence type="ECO:0000256" key="6">
    <source>
        <dbReference type="ARBA" id="ARBA00022777"/>
    </source>
</evidence>
<dbReference type="Proteomes" id="UP000251088">
    <property type="component" value="Unassembled WGS sequence"/>
</dbReference>
<dbReference type="PANTHER" id="PTHR24421">
    <property type="entry name" value="NITRATE/NITRITE SENSOR PROTEIN NARX-RELATED"/>
    <property type="match status" value="1"/>
</dbReference>
<evidence type="ECO:0000256" key="4">
    <source>
        <dbReference type="ARBA" id="ARBA00022679"/>
    </source>
</evidence>
<reference evidence="13 14" key="1">
    <citation type="submission" date="2018-06" db="EMBL/GenBank/DDBJ databases">
        <authorList>
            <consortium name="Pathogen Informatics"/>
            <person name="Doyle S."/>
        </authorList>
    </citation>
    <scope>NUCLEOTIDE SEQUENCE [LARGE SCALE GENOMIC DNA]</scope>
    <source>
        <strain evidence="13 14">NCTC9128</strain>
    </source>
</reference>
<dbReference type="PROSITE" id="PS50109">
    <property type="entry name" value="HIS_KIN"/>
    <property type="match status" value="1"/>
</dbReference>
<dbReference type="Gene3D" id="1.20.5.1930">
    <property type="match status" value="1"/>
</dbReference>